<dbReference type="GO" id="GO:0005886">
    <property type="term" value="C:plasma membrane"/>
    <property type="evidence" value="ECO:0007669"/>
    <property type="project" value="TreeGrafter"/>
</dbReference>
<dbReference type="Pfam" id="PF00335">
    <property type="entry name" value="Tetraspanin"/>
    <property type="match status" value="1"/>
</dbReference>
<accession>A0A1V9XWW6</accession>
<dbReference type="InterPro" id="IPR008952">
    <property type="entry name" value="Tetraspanin_EC2_sf"/>
</dbReference>
<dbReference type="InParanoid" id="A0A1V9XWW6"/>
<protein>
    <submittedName>
        <fullName evidence="6">Tetraspanin-like</fullName>
    </submittedName>
</protein>
<name>A0A1V9XWW6_9ACAR</name>
<evidence type="ECO:0000313" key="7">
    <source>
        <dbReference type="Proteomes" id="UP000192247"/>
    </source>
</evidence>
<keyword evidence="4 5" id="KW-0472">Membrane</keyword>
<feature type="transmembrane region" description="Helical" evidence="5">
    <location>
        <begin position="76"/>
        <end position="98"/>
    </location>
</feature>
<gene>
    <name evidence="6" type="ORF">BIW11_06794</name>
</gene>
<organism evidence="6 7">
    <name type="scientific">Tropilaelaps mercedesae</name>
    <dbReference type="NCBI Taxonomy" id="418985"/>
    <lineage>
        <taxon>Eukaryota</taxon>
        <taxon>Metazoa</taxon>
        <taxon>Ecdysozoa</taxon>
        <taxon>Arthropoda</taxon>
        <taxon>Chelicerata</taxon>
        <taxon>Arachnida</taxon>
        <taxon>Acari</taxon>
        <taxon>Parasitiformes</taxon>
        <taxon>Mesostigmata</taxon>
        <taxon>Gamasina</taxon>
        <taxon>Dermanyssoidea</taxon>
        <taxon>Laelapidae</taxon>
        <taxon>Tropilaelaps</taxon>
    </lineage>
</organism>
<feature type="non-terminal residue" evidence="6">
    <location>
        <position position="1"/>
    </location>
</feature>
<feature type="transmembrane region" description="Helical" evidence="5">
    <location>
        <begin position="44"/>
        <end position="64"/>
    </location>
</feature>
<evidence type="ECO:0000256" key="4">
    <source>
        <dbReference type="ARBA" id="ARBA00023136"/>
    </source>
</evidence>
<dbReference type="EMBL" id="MNPL01002962">
    <property type="protein sequence ID" value="OQR77858.1"/>
    <property type="molecule type" value="Genomic_DNA"/>
</dbReference>
<reference evidence="6 7" key="1">
    <citation type="journal article" date="2017" name="Gigascience">
        <title>Draft genome of the honey bee ectoparasitic mite, Tropilaelaps mercedesae, is shaped by the parasitic life history.</title>
        <authorList>
            <person name="Dong X."/>
            <person name="Armstrong S.D."/>
            <person name="Xia D."/>
            <person name="Makepeace B.L."/>
            <person name="Darby A.C."/>
            <person name="Kadowaki T."/>
        </authorList>
    </citation>
    <scope>NUCLEOTIDE SEQUENCE [LARGE SCALE GENOMIC DNA]</scope>
    <source>
        <strain evidence="6">Wuxi-XJTLU</strain>
    </source>
</reference>
<dbReference type="CDD" id="cd03127">
    <property type="entry name" value="tetraspanin_LEL"/>
    <property type="match status" value="1"/>
</dbReference>
<evidence type="ECO:0000256" key="2">
    <source>
        <dbReference type="ARBA" id="ARBA00022692"/>
    </source>
</evidence>
<dbReference type="SUPFAM" id="SSF48652">
    <property type="entry name" value="Tetraspanin"/>
    <property type="match status" value="1"/>
</dbReference>
<evidence type="ECO:0000313" key="6">
    <source>
        <dbReference type="EMBL" id="OQR77858.1"/>
    </source>
</evidence>
<dbReference type="Proteomes" id="UP000192247">
    <property type="component" value="Unassembled WGS sequence"/>
</dbReference>
<sequence length="230" mass="25454">ILGSLGLTFATITIVGLSLAYAPSPVKYAQPISTSWRVIEFCRYAIYVFIAMLGIFGGAIATNVKKSRSMTPRASTALTIFIIHCVLAIGALMIDVYVELRASRDHRRALPEDLKFAMYQYMVDDHARKPVDTLHIQMNCCGINNATDWTTMSLGAQMLDNPLQAARSYVPRSCCAHERHGQCTRFRSAGCYDALMNAIQVRLPAVFYPHVIIACVLYMLALGARVAQRG</sequence>
<feature type="transmembrane region" description="Helical" evidence="5">
    <location>
        <begin position="206"/>
        <end position="227"/>
    </location>
</feature>
<comment type="subcellular location">
    <subcellularLocation>
        <location evidence="1">Membrane</location>
        <topology evidence="1">Multi-pass membrane protein</topology>
    </subcellularLocation>
</comment>
<evidence type="ECO:0000256" key="3">
    <source>
        <dbReference type="ARBA" id="ARBA00022989"/>
    </source>
</evidence>
<dbReference type="Gene3D" id="1.10.1450.10">
    <property type="entry name" value="Tetraspanin"/>
    <property type="match status" value="1"/>
</dbReference>
<dbReference type="PANTHER" id="PTHR19282:SF544">
    <property type="entry name" value="TETRASPANIN"/>
    <property type="match status" value="1"/>
</dbReference>
<dbReference type="OrthoDB" id="432835at2759"/>
<keyword evidence="7" id="KW-1185">Reference proteome</keyword>
<evidence type="ECO:0000256" key="5">
    <source>
        <dbReference type="SAM" id="Phobius"/>
    </source>
</evidence>
<dbReference type="PANTHER" id="PTHR19282">
    <property type="entry name" value="TETRASPANIN"/>
    <property type="match status" value="1"/>
</dbReference>
<keyword evidence="3 5" id="KW-1133">Transmembrane helix</keyword>
<dbReference type="InterPro" id="IPR018499">
    <property type="entry name" value="Tetraspanin/Peripherin"/>
</dbReference>
<evidence type="ECO:0000256" key="1">
    <source>
        <dbReference type="ARBA" id="ARBA00004141"/>
    </source>
</evidence>
<dbReference type="AlphaFoldDB" id="A0A1V9XWW6"/>
<comment type="caution">
    <text evidence="6">The sequence shown here is derived from an EMBL/GenBank/DDBJ whole genome shotgun (WGS) entry which is preliminary data.</text>
</comment>
<proteinExistence type="predicted"/>
<keyword evidence="2 5" id="KW-0812">Transmembrane</keyword>